<evidence type="ECO:0000313" key="1">
    <source>
        <dbReference type="EMBL" id="KAJ9104602.1"/>
    </source>
</evidence>
<evidence type="ECO:0000313" key="2">
    <source>
        <dbReference type="Proteomes" id="UP001227268"/>
    </source>
</evidence>
<reference evidence="1" key="1">
    <citation type="submission" date="2023-04" db="EMBL/GenBank/DDBJ databases">
        <title>Draft Genome sequencing of Naganishia species isolated from polar environments using Oxford Nanopore Technology.</title>
        <authorList>
            <person name="Leo P."/>
            <person name="Venkateswaran K."/>
        </authorList>
    </citation>
    <scope>NUCLEOTIDE SEQUENCE</scope>
    <source>
        <strain evidence="1">MNA-CCFEE 5423</strain>
    </source>
</reference>
<accession>A0ACC2VZ54</accession>
<dbReference type="Proteomes" id="UP001227268">
    <property type="component" value="Unassembled WGS sequence"/>
</dbReference>
<name>A0ACC2VZ54_9TREE</name>
<protein>
    <submittedName>
        <fullName evidence="1">Uncharacterized protein</fullName>
    </submittedName>
</protein>
<dbReference type="EMBL" id="JASBWT010000005">
    <property type="protein sequence ID" value="KAJ9104602.1"/>
    <property type="molecule type" value="Genomic_DNA"/>
</dbReference>
<gene>
    <name evidence="1" type="ORF">QFC21_002100</name>
</gene>
<sequence>MSNIGTLSHSTPVGWTPANFDIAVKVWKDVSLTTLQKTMDTTALEIVETQKENMIGRKRLAEQTREFKRLPDDVIKLNSIKGLLRSYQQEIDSLTRRSQRSESVFLNIYKLLAEAPDPYPLLEVAINQAMQAEEAGSARDQCDKFRQENDILRSDVALLKRAEEMAKRAEVKAQSLEEKMETVLTERLQQRENELIGRYDERLRNYQERETDLQKQMISLRSQLTDLHSSNENTEARLADASHRLDQDTVAKLLELDFVVAELQRANERVATVERRNETLRSAVEKAKNDSGEIELYFLSRPFFPLGFGLMPPVNQLYKQIQDLETEVSRIIAINEGLKREKLDWEDKYRKQGESSARDLAAANKEISRLCGKLEKYNDYDEVKRELEILKYVEFGNVDADVDASHHVHLPNPNSNKSSSQLGDSLESLLSQSNKRLQEENTRLRVANEECQTKNNQLNLALTNAHNENDRQATLIQKLENDVGKIQMSGMSFVTETGQSTKFGSEWNVTGDSLHDHSVEGPLDAAGLTLLNLRARPRSRLSGALSRVTSGDGAAPSESDRSILPIVTGQRDRFRQRNAELEEELRKQSSSISDLRTEMKTLQVDNLKLYEKVRYMQSYRAESSASTPHASLARDIDIYPPPFPADELADQSFPARGRDGNIGKYKDKYEQSMNPFEAFRGKPILNSHDTLGWRLE</sequence>
<keyword evidence="2" id="KW-1185">Reference proteome</keyword>
<organism evidence="1 2">
    <name type="scientific">Naganishia friedmannii</name>
    <dbReference type="NCBI Taxonomy" id="89922"/>
    <lineage>
        <taxon>Eukaryota</taxon>
        <taxon>Fungi</taxon>
        <taxon>Dikarya</taxon>
        <taxon>Basidiomycota</taxon>
        <taxon>Agaricomycotina</taxon>
        <taxon>Tremellomycetes</taxon>
        <taxon>Filobasidiales</taxon>
        <taxon>Filobasidiaceae</taxon>
        <taxon>Naganishia</taxon>
    </lineage>
</organism>
<comment type="caution">
    <text evidence="1">The sequence shown here is derived from an EMBL/GenBank/DDBJ whole genome shotgun (WGS) entry which is preliminary data.</text>
</comment>
<proteinExistence type="predicted"/>